<reference evidence="3" key="1">
    <citation type="journal article" date="2005" name="Nature">
        <title>Sequencing of Aspergillus nidulans and comparative analysis with A. fumigatus and A. oryzae.</title>
        <authorList>
            <person name="Galagan J.E."/>
            <person name="Calvo S.E."/>
            <person name="Cuomo C."/>
            <person name="Ma L.J."/>
            <person name="Wortman J.R."/>
            <person name="Batzoglou S."/>
            <person name="Lee S.I."/>
            <person name="Basturkmen M."/>
            <person name="Spevak C.C."/>
            <person name="Clutterbuck J."/>
            <person name="Kapitonov V."/>
            <person name="Jurka J."/>
            <person name="Scazzocchio C."/>
            <person name="Farman M."/>
            <person name="Butler J."/>
            <person name="Purcell S."/>
            <person name="Harris S."/>
            <person name="Braus G.H."/>
            <person name="Draht O."/>
            <person name="Busch S."/>
            <person name="D'Enfert C."/>
            <person name="Bouchier C."/>
            <person name="Goldman G.H."/>
            <person name="Bell-Pedersen D."/>
            <person name="Griffiths-Jones S."/>
            <person name="Doonan J.H."/>
            <person name="Yu J."/>
            <person name="Vienken K."/>
            <person name="Pain A."/>
            <person name="Freitag M."/>
            <person name="Selker E.U."/>
            <person name="Archer D.B."/>
            <person name="Penalva M.A."/>
            <person name="Oakley B.R."/>
            <person name="Momany M."/>
            <person name="Tanaka T."/>
            <person name="Kumagai T."/>
            <person name="Asai K."/>
            <person name="Machida M."/>
            <person name="Nierman W.C."/>
            <person name="Denning D.W."/>
            <person name="Caddick M."/>
            <person name="Hynes M."/>
            <person name="Paoletti M."/>
            <person name="Fischer R."/>
            <person name="Miller B."/>
            <person name="Dyer P."/>
            <person name="Sachs M.S."/>
            <person name="Osmani S.A."/>
            <person name="Birren B.W."/>
        </authorList>
    </citation>
    <scope>NUCLEOTIDE SEQUENCE [LARGE SCALE GENOMIC DNA]</scope>
    <source>
        <strain evidence="3">FGSC A4 / ATCC 38163 / CBS 112.46 / NRRL 194 / M139</strain>
    </source>
</reference>
<reference evidence="3" key="2">
    <citation type="journal article" date="2009" name="Fungal Genet. Biol.">
        <title>The 2008 update of the Aspergillus nidulans genome annotation: a community effort.</title>
        <authorList>
            <person name="Wortman J.R."/>
            <person name="Gilsenan J.M."/>
            <person name="Joardar V."/>
            <person name="Deegan J."/>
            <person name="Clutterbuck J."/>
            <person name="Andersen M.R."/>
            <person name="Archer D."/>
            <person name="Bencina M."/>
            <person name="Braus G."/>
            <person name="Coutinho P."/>
            <person name="von Dohren H."/>
            <person name="Doonan J."/>
            <person name="Driessen A.J."/>
            <person name="Durek P."/>
            <person name="Espeso E."/>
            <person name="Fekete E."/>
            <person name="Flipphi M."/>
            <person name="Estrada C.G."/>
            <person name="Geysens S."/>
            <person name="Goldman G."/>
            <person name="de Groot P.W."/>
            <person name="Hansen K."/>
            <person name="Harris S.D."/>
            <person name="Heinekamp T."/>
            <person name="Helmstaedt K."/>
            <person name="Henrissat B."/>
            <person name="Hofmann G."/>
            <person name="Homan T."/>
            <person name="Horio T."/>
            <person name="Horiuchi H."/>
            <person name="James S."/>
            <person name="Jones M."/>
            <person name="Karaffa L."/>
            <person name="Karanyi Z."/>
            <person name="Kato M."/>
            <person name="Keller N."/>
            <person name="Kelly D.E."/>
            <person name="Kiel J.A."/>
            <person name="Kim J.M."/>
            <person name="van der Klei I.J."/>
            <person name="Klis F.M."/>
            <person name="Kovalchuk A."/>
            <person name="Krasevec N."/>
            <person name="Kubicek C.P."/>
            <person name="Liu B."/>
            <person name="Maccabe A."/>
            <person name="Meyer V."/>
            <person name="Mirabito P."/>
            <person name="Miskei M."/>
            <person name="Mos M."/>
            <person name="Mullins J."/>
            <person name="Nelson D.R."/>
            <person name="Nielsen J."/>
            <person name="Oakley B.R."/>
            <person name="Osmani S.A."/>
            <person name="Pakula T."/>
            <person name="Paszewski A."/>
            <person name="Paulsen I."/>
            <person name="Pilsyk S."/>
            <person name="Pocsi I."/>
            <person name="Punt P.J."/>
            <person name="Ram A.F."/>
            <person name="Ren Q."/>
            <person name="Robellet X."/>
            <person name="Robson G."/>
            <person name="Seiboth B."/>
            <person name="van Solingen P."/>
            <person name="Specht T."/>
            <person name="Sun J."/>
            <person name="Taheri-Talesh N."/>
            <person name="Takeshita N."/>
            <person name="Ussery D."/>
            <person name="vanKuyk P.A."/>
            <person name="Visser H."/>
            <person name="van de Vondervoort P.J."/>
            <person name="de Vries R.P."/>
            <person name="Walton J."/>
            <person name="Xiang X."/>
            <person name="Xiong Y."/>
            <person name="Zeng A.P."/>
            <person name="Brandt B.W."/>
            <person name="Cornell M.J."/>
            <person name="van den Hondel C.A."/>
            <person name="Visser J."/>
            <person name="Oliver S.G."/>
            <person name="Turner G."/>
        </authorList>
    </citation>
    <scope>GENOME REANNOTATION</scope>
    <source>
        <strain evidence="3">FGSC A4 / ATCC 38163 / CBS 112.46 / NRRL 194 / M139</strain>
    </source>
</reference>
<dbReference type="STRING" id="227321.Q5AYP7"/>
<dbReference type="InParanoid" id="Q5AYP7"/>
<dbReference type="HOGENOM" id="CLU_007773_2_0_1"/>
<dbReference type="Pfam" id="PF02809">
    <property type="entry name" value="UIM"/>
    <property type="match status" value="2"/>
</dbReference>
<name>Q5AYP7_EMENI</name>
<evidence type="ECO:0000313" key="2">
    <source>
        <dbReference type="EMBL" id="CBF71038.1"/>
    </source>
</evidence>
<dbReference type="GO" id="GO:0017005">
    <property type="term" value="F:3'-tyrosyl-DNA phosphodiesterase activity"/>
    <property type="evidence" value="ECO:0000318"/>
    <property type="project" value="GO_Central"/>
</dbReference>
<dbReference type="Pfam" id="PF06087">
    <property type="entry name" value="Tyr-DNA_phospho"/>
    <property type="match status" value="2"/>
</dbReference>
<dbReference type="RefSeq" id="XP_664187.1">
    <property type="nucleotide sequence ID" value="XM_659095.1"/>
</dbReference>
<accession>Q5AYP7</accession>
<dbReference type="Gene3D" id="3.30.870.10">
    <property type="entry name" value="Endonuclease Chain A"/>
    <property type="match status" value="2"/>
</dbReference>
<dbReference type="GeneID" id="2870643"/>
<feature type="compositionally biased region" description="Basic and acidic residues" evidence="1">
    <location>
        <begin position="102"/>
        <end position="111"/>
    </location>
</feature>
<organism evidence="2 3">
    <name type="scientific">Emericella nidulans (strain FGSC A4 / ATCC 38163 / CBS 112.46 / NRRL 194 / M139)</name>
    <name type="common">Aspergillus nidulans</name>
    <dbReference type="NCBI Taxonomy" id="227321"/>
    <lineage>
        <taxon>Eukaryota</taxon>
        <taxon>Fungi</taxon>
        <taxon>Dikarya</taxon>
        <taxon>Ascomycota</taxon>
        <taxon>Pezizomycotina</taxon>
        <taxon>Eurotiomycetes</taxon>
        <taxon>Eurotiomycetidae</taxon>
        <taxon>Eurotiales</taxon>
        <taxon>Aspergillaceae</taxon>
        <taxon>Aspergillus</taxon>
        <taxon>Aspergillus subgen. Nidulantes</taxon>
    </lineage>
</organism>
<dbReference type="GO" id="GO:0005634">
    <property type="term" value="C:nucleus"/>
    <property type="evidence" value="ECO:0000318"/>
    <property type="project" value="GO_Central"/>
</dbReference>
<dbReference type="OrthoDB" id="47785at2759"/>
<feature type="compositionally biased region" description="Polar residues" evidence="1">
    <location>
        <begin position="155"/>
        <end position="172"/>
    </location>
</feature>
<proteinExistence type="predicted"/>
<dbReference type="PROSITE" id="PS50330">
    <property type="entry name" value="UIM"/>
    <property type="match status" value="2"/>
</dbReference>
<dbReference type="OMA" id="RGPEHET"/>
<evidence type="ECO:0000256" key="1">
    <source>
        <dbReference type="SAM" id="MobiDB-lite"/>
    </source>
</evidence>
<dbReference type="InterPro" id="IPR010347">
    <property type="entry name" value="Tdp1"/>
</dbReference>
<dbReference type="SUPFAM" id="SSF56024">
    <property type="entry name" value="Phospholipase D/nuclease"/>
    <property type="match status" value="2"/>
</dbReference>
<accession>C8V118</accession>
<gene>
    <name evidence="2" type="ORF">ANIA_06583</name>
</gene>
<dbReference type="PANTHER" id="PTHR12415">
    <property type="entry name" value="TYROSYL-DNA PHOSPHODIESTERASE 1"/>
    <property type="match status" value="1"/>
</dbReference>
<feature type="compositionally biased region" description="Polar residues" evidence="1">
    <location>
        <begin position="81"/>
        <end position="97"/>
    </location>
</feature>
<protein>
    <submittedName>
        <fullName evidence="2">Uncharacterized protein</fullName>
    </submittedName>
</protein>
<dbReference type="Proteomes" id="UP000000560">
    <property type="component" value="Chromosome I"/>
</dbReference>
<dbReference type="KEGG" id="ani:ANIA_06583"/>
<sequence>MESEDEDLRAAIAASLADAPPPERAINHETSVVDLTADSDDDVIPIFPKSKSVVGSDTSRDASIIENAEDDEDLKLAIALSLQSPAGQGDSSTSEPNSIPPPERKEKETSEPKATGHAFPGLDRKKMEEERLARLAKRKAQSPAAEQRELKQPRTRSQPDASSVHTHTAMQPVAPTSVSGVQFSVGTVKKTFASGHRRLDDDIKIEEVLQSSDLELGVLSSFMWDIDWLFSKVNMEKSRLLLIMQAKDEATSVFLIDLPEKDGSTSDCSTSFYKDLVYFLKASTLHENIIRKLEDFDFSKTSQFAFVHTIGGSHWEDSWKETGYCGLGRSLSSLGLQANKPINLDFVVRFQNLYTQQTLTAQTSSLGSITPDFMRCIYLAAQGDSGLTELSFRTAKSFPAKSLADPRCLLPASVADEWKERVRVYFPSENTVLQSKGGPNSAGTICFQERWFENGKFPKNVLRDCVSVREGLVMHNKVSIYCTAEMRAMLMDKDSGSISLRPDKKAAEAQLSELGMRRRDSSS</sequence>
<feature type="compositionally biased region" description="Basic and acidic residues" evidence="1">
    <location>
        <begin position="122"/>
        <end position="133"/>
    </location>
</feature>
<evidence type="ECO:0000313" key="3">
    <source>
        <dbReference type="Proteomes" id="UP000000560"/>
    </source>
</evidence>
<dbReference type="InterPro" id="IPR003903">
    <property type="entry name" value="UIM_dom"/>
</dbReference>
<dbReference type="PANTHER" id="PTHR12415:SF4">
    <property type="entry name" value="TYROSYL-DNA PHOSPHODIESTERASE DOMAIN-CONTAINING PROTEIN"/>
    <property type="match status" value="1"/>
</dbReference>
<dbReference type="EMBL" id="BN001301">
    <property type="protein sequence ID" value="CBF71038.1"/>
    <property type="molecule type" value="Genomic_DNA"/>
</dbReference>
<feature type="region of interest" description="Disordered" evidence="1">
    <location>
        <begin position="1"/>
        <end position="28"/>
    </location>
</feature>
<dbReference type="GO" id="GO:0006281">
    <property type="term" value="P:DNA repair"/>
    <property type="evidence" value="ECO:0000318"/>
    <property type="project" value="GO_Central"/>
</dbReference>
<dbReference type="GO" id="GO:0003690">
    <property type="term" value="F:double-stranded DNA binding"/>
    <property type="evidence" value="ECO:0000318"/>
    <property type="project" value="GO_Central"/>
</dbReference>
<dbReference type="eggNOG" id="KOG2031">
    <property type="taxonomic scope" value="Eukaryota"/>
</dbReference>
<feature type="region of interest" description="Disordered" evidence="1">
    <location>
        <begin position="77"/>
        <end position="172"/>
    </location>
</feature>
<dbReference type="AlphaFoldDB" id="Q5AYP7"/>
<keyword evidence="3" id="KW-1185">Reference proteome</keyword>
<dbReference type="GO" id="GO:0003697">
    <property type="term" value="F:single-stranded DNA binding"/>
    <property type="evidence" value="ECO:0000318"/>
    <property type="project" value="GO_Central"/>
</dbReference>
<dbReference type="SMART" id="SM00726">
    <property type="entry name" value="UIM"/>
    <property type="match status" value="2"/>
</dbReference>